<gene>
    <name evidence="8" type="ORF">HGRIS_012767</name>
</gene>
<feature type="region of interest" description="Disordered" evidence="5">
    <location>
        <begin position="47"/>
        <end position="66"/>
    </location>
</feature>
<evidence type="ECO:0000259" key="7">
    <source>
        <dbReference type="PROSITE" id="PS51545"/>
    </source>
</evidence>
<proteinExistence type="inferred from homology"/>
<dbReference type="InterPro" id="IPR036940">
    <property type="entry name" value="PI3/4_kinase_cat_sf"/>
</dbReference>
<dbReference type="Gene3D" id="3.30.1010.10">
    <property type="entry name" value="Phosphatidylinositol 3-kinase Catalytic Subunit, Chain A, domain 4"/>
    <property type="match status" value="1"/>
</dbReference>
<dbReference type="PROSITE" id="PS00916">
    <property type="entry name" value="PI3_4_KINASE_2"/>
    <property type="match status" value="1"/>
</dbReference>
<dbReference type="PANTHER" id="PTHR10048">
    <property type="entry name" value="PHOSPHATIDYLINOSITOL KINASE"/>
    <property type="match status" value="1"/>
</dbReference>
<dbReference type="InterPro" id="IPR042236">
    <property type="entry name" value="PI3K_accessory_sf"/>
</dbReference>
<organism evidence="8 9">
    <name type="scientific">Hohenbuehelia grisea</name>
    <dbReference type="NCBI Taxonomy" id="104357"/>
    <lineage>
        <taxon>Eukaryota</taxon>
        <taxon>Fungi</taxon>
        <taxon>Dikarya</taxon>
        <taxon>Basidiomycota</taxon>
        <taxon>Agaricomycotina</taxon>
        <taxon>Agaricomycetes</taxon>
        <taxon>Agaricomycetidae</taxon>
        <taxon>Agaricales</taxon>
        <taxon>Pleurotineae</taxon>
        <taxon>Pleurotaceae</taxon>
        <taxon>Hohenbuehelia</taxon>
    </lineage>
</organism>
<dbReference type="InterPro" id="IPR018936">
    <property type="entry name" value="PI3/4_kinase_CS"/>
</dbReference>
<reference evidence="9" key="1">
    <citation type="submission" date="2024-06" db="EMBL/GenBank/DDBJ databases">
        <title>Multi-omics analyses provide insights into the biosynthesis of the anticancer antibiotic pleurotin in Hohenbuehelia grisea.</title>
        <authorList>
            <person name="Weaver J.A."/>
            <person name="Alberti F."/>
        </authorList>
    </citation>
    <scope>NUCLEOTIDE SEQUENCE [LARGE SCALE GENOMIC DNA]</scope>
    <source>
        <strain evidence="9">T-177</strain>
    </source>
</reference>
<evidence type="ECO:0000256" key="5">
    <source>
        <dbReference type="SAM" id="MobiDB-lite"/>
    </source>
</evidence>
<evidence type="ECO:0000313" key="8">
    <source>
        <dbReference type="EMBL" id="KAL0946564.1"/>
    </source>
</evidence>
<dbReference type="SMART" id="SM00146">
    <property type="entry name" value="PI3Kc"/>
    <property type="match status" value="1"/>
</dbReference>
<dbReference type="InterPro" id="IPR011009">
    <property type="entry name" value="Kinase-like_dom_sf"/>
</dbReference>
<dbReference type="PANTHER" id="PTHR10048:SF15">
    <property type="entry name" value="PHOSPHATIDYLINOSITOL 4-KINASE ALPHA"/>
    <property type="match status" value="1"/>
</dbReference>
<keyword evidence="4" id="KW-0418">Kinase</keyword>
<dbReference type="SUPFAM" id="SSF48371">
    <property type="entry name" value="ARM repeat"/>
    <property type="match status" value="2"/>
</dbReference>
<dbReference type="Pfam" id="PF00613">
    <property type="entry name" value="PI3Ka"/>
    <property type="match status" value="1"/>
</dbReference>
<protein>
    <recommendedName>
        <fullName evidence="2">1-phosphatidylinositol 4-kinase</fullName>
        <ecNumber evidence="2">2.7.1.67</ecNumber>
    </recommendedName>
</protein>
<dbReference type="Pfam" id="PF00454">
    <property type="entry name" value="PI3_PI4_kinase"/>
    <property type="match status" value="1"/>
</dbReference>
<evidence type="ECO:0000256" key="3">
    <source>
        <dbReference type="ARBA" id="ARBA00022679"/>
    </source>
</evidence>
<dbReference type="CDD" id="cd05167">
    <property type="entry name" value="PI4Kc_III_alpha"/>
    <property type="match status" value="1"/>
</dbReference>
<sequence>MDFLELNIHQRILEDIASSVTEEDSEENITHAQELIATKVQTLDKSKSGSFDHVNTGDESEDTQRPRVFMPASRVHCNIAFGELVSNFPENHVTKNIDTLIPALIEILQDIPFIDFDTSLSWEDWALPDQLVFSTVSALLHLSRTRSNLASTITTALSEFLAEIATKITTATPSDVLTELTPALHGFYRAISATPYPWSLNQWYQLSVHLGHIRGSAIVDRLNHLPMDILQDEDADPDNLRFIQPFISRYISCGRPLSGYFVVCCVIETQWTILAQVLAPPSPKDYTATSEAAAANKAWFSLMHVAARDLEVATDVSHALKLTIKYALQCFADLLIQLEGMESEPSVDTYAWETISESLKLATISSITLRELDDKLVSRLLLLLSAESPISDNLVQEAALKATTVLVQSFPELAPKMASHLRRFVTSPLAIFEFKFASETRAPPPLAAAAKCMALCIKLAPGDDLILSNMYSLLNYIAATSKELAESGSQIVTPSISSLRDRESVHSAETGLRGLSEDEKRLVGISTISVVTRLALEFSVEEVTRLTISMLIQRIRTAEPTVEAAIAYNLVDLALSAPEGAFVDIIRVFSAINRSANPDDPRFSNNMVLAAQTRLAQELHRRPELYQIYLVELLTLFADKGVAIQNLAISNQHVKTDDMIEQLASLLLPIDALLAHGDFNPHVDCVEGIVTLFRNMWFLCILFNFTVVDRDPSAMEWKRTTLARIAVKSPAMVLEESHESVASDLEYSSVLRQEYAHTVISKHRISLSRHIALRASEVRYLSSGQVVFLLTMHDMESMRSAAGLVSSLATYFTNDSLNRNQSLSGCMELIAEKVIRSTIPDLHRQAAEQALPACLLEELQNLLVSSTHRVAKARDIASKYLNRLITAFPSLMCNPPLVFAILEVLTLLRRACENEFNDEYNPVYEFHSDRTGITLQLSDNYQVRNEILTILHRNANNWFELAIARAPIELQSTLQKYLSVGQSGGDSTELGASLAEKFGKSFGPVQRQLTSMSALSGWAIDRSKLLASQIASKGYFAGEAAGIRLASREGQNTLEKLPPQSAPVSVVAALKAKMSRTLKEIREKSSALTIQDLKRLLFRSAATVISLENCEHELLHYLVALPFEVSTPPAISSGIEVWSWIIVEKPEMEVTLMAEILSAWTGTIEDEKGIFSRSLNYDDPFYHPIDYAPTDKEVIDRGMSQARRLLTPHYMVLQMLSSRLQAARYRRPAVMFILQSLVLRSARAARSLSTHPLAREARFSFLLFGFETLRSSHFDFYCESALRENLYNVAYTWFGARPQWSYGANRVQIDADMKALSEFFSCLQTDAICATSTISSLSMAQSLSSNSRYAARLRNINKPLRLLVENEIFRLNVWSNPTNDPRRSADQVGATDRSLSEAWPSIIRTLWQIDPAIAIHLLDRFKSPILRQELTKAVRSSTLDALDTPEALPFLLGDRLDPAIQRDLKHLLLWAPVPPVLANTLFERRYNSDPLVLQYAHRVLEQHPVELTFFFVPQVVQALRYDDLGYVSRFIFETAKISQLFCHQIIWNMKANCFRDDAATIEDPLKPALDGMTDMVVSSLSGSAREFYDREFGFFHEVTSISGKLKPFIKKTKPEKKAKIDEEMAKLTVDVGVYLPSNPDGKVVDIDKKSGRPLQSHAKAPFMATFKVRKERVVVNTDPDSVLDGDGGIQTLTEYDVWQQAIFKVGDDCRQDVLALQVIAMFKNIYTSVGLTLYLYPYRVTATAPGCGVIDVVPNATSRDEMGRAKVNDLQDFFIAKYGGQDSIAFQKARLNFIQSMAAYSVACYILQIKDRHNGNIMIDGEGHIVHIDFGFLFDIGPGGVKFEPNSFKLNHEMVVLMGGKASQGYQLFQQLTVKAFLALRPHAEQIISTVQLMLDTGLPSFKGEPTMKRLRDRFALGLNERQAADFMMGIVKNAYENVRSTAYDEFQRLQNGRFFRQTPSNYLSAYLRHTVQVMRTFPVVLI</sequence>
<dbReference type="SMART" id="SM00145">
    <property type="entry name" value="PI3Ka"/>
    <property type="match status" value="1"/>
</dbReference>
<evidence type="ECO:0000256" key="2">
    <source>
        <dbReference type="ARBA" id="ARBA00012169"/>
    </source>
</evidence>
<dbReference type="EMBL" id="JASNQZ010000015">
    <property type="protein sequence ID" value="KAL0946564.1"/>
    <property type="molecule type" value="Genomic_DNA"/>
</dbReference>
<dbReference type="EC" id="2.7.1.67" evidence="2"/>
<dbReference type="PROSITE" id="PS51545">
    <property type="entry name" value="PIK_HELICAL"/>
    <property type="match status" value="1"/>
</dbReference>
<comment type="caution">
    <text evidence="8">The sequence shown here is derived from an EMBL/GenBank/DDBJ whole genome shotgun (WGS) entry which is preliminary data.</text>
</comment>
<dbReference type="InterPro" id="IPR045495">
    <property type="entry name" value="PI4K_N"/>
</dbReference>
<evidence type="ECO:0000256" key="1">
    <source>
        <dbReference type="ARBA" id="ARBA00006209"/>
    </source>
</evidence>
<dbReference type="InterPro" id="IPR000403">
    <property type="entry name" value="PI3/4_kinase_cat_dom"/>
</dbReference>
<dbReference type="InterPro" id="IPR015433">
    <property type="entry name" value="PI3/4_kinase"/>
</dbReference>
<evidence type="ECO:0000256" key="4">
    <source>
        <dbReference type="ARBA" id="ARBA00022777"/>
    </source>
</evidence>
<accession>A0ABR3IT98</accession>
<keyword evidence="3" id="KW-0808">Transferase</keyword>
<dbReference type="PROSITE" id="PS00915">
    <property type="entry name" value="PI3_4_KINASE_1"/>
    <property type="match status" value="1"/>
</dbReference>
<keyword evidence="9" id="KW-1185">Reference proteome</keyword>
<dbReference type="Gene3D" id="1.25.40.70">
    <property type="entry name" value="Phosphatidylinositol 3-kinase, accessory domain (PIK)"/>
    <property type="match status" value="1"/>
</dbReference>
<evidence type="ECO:0000259" key="6">
    <source>
        <dbReference type="PROSITE" id="PS50290"/>
    </source>
</evidence>
<dbReference type="InterPro" id="IPR016024">
    <property type="entry name" value="ARM-type_fold"/>
</dbReference>
<dbReference type="InterPro" id="IPR001263">
    <property type="entry name" value="PI3K_accessory_dom"/>
</dbReference>
<comment type="similarity">
    <text evidence="1">Belongs to the PI3/PI4-kinase family. Type III PI4K subfamily.</text>
</comment>
<evidence type="ECO:0000313" key="9">
    <source>
        <dbReference type="Proteomes" id="UP001556367"/>
    </source>
</evidence>
<dbReference type="Pfam" id="PF19274">
    <property type="entry name" value="PI4K_N"/>
    <property type="match status" value="2"/>
</dbReference>
<dbReference type="SUPFAM" id="SSF56112">
    <property type="entry name" value="Protein kinase-like (PK-like)"/>
    <property type="match status" value="1"/>
</dbReference>
<dbReference type="PROSITE" id="PS50290">
    <property type="entry name" value="PI3_4_KINASE_3"/>
    <property type="match status" value="1"/>
</dbReference>
<dbReference type="Gene3D" id="1.10.1070.11">
    <property type="entry name" value="Phosphatidylinositol 3-/4-kinase, catalytic domain"/>
    <property type="match status" value="1"/>
</dbReference>
<feature type="domain" description="PI3K/PI4K catalytic" evidence="6">
    <location>
        <begin position="1676"/>
        <end position="1940"/>
    </location>
</feature>
<dbReference type="Proteomes" id="UP001556367">
    <property type="component" value="Unassembled WGS sequence"/>
</dbReference>
<feature type="domain" description="PIK helical" evidence="7">
    <location>
        <begin position="1389"/>
        <end position="1575"/>
    </location>
</feature>
<name>A0ABR3IT98_9AGAR</name>